<organism evidence="1 2">
    <name type="scientific">Chaenocephalus aceratus</name>
    <name type="common">Blackfin icefish</name>
    <name type="synonym">Chaenichthys aceratus</name>
    <dbReference type="NCBI Taxonomy" id="36190"/>
    <lineage>
        <taxon>Eukaryota</taxon>
        <taxon>Metazoa</taxon>
        <taxon>Chordata</taxon>
        <taxon>Craniata</taxon>
        <taxon>Vertebrata</taxon>
        <taxon>Euteleostomi</taxon>
        <taxon>Actinopterygii</taxon>
        <taxon>Neopterygii</taxon>
        <taxon>Teleostei</taxon>
        <taxon>Neoteleostei</taxon>
        <taxon>Acanthomorphata</taxon>
        <taxon>Eupercaria</taxon>
        <taxon>Perciformes</taxon>
        <taxon>Notothenioidei</taxon>
        <taxon>Channichthyidae</taxon>
        <taxon>Chaenocephalus</taxon>
    </lineage>
</organism>
<evidence type="ECO:0000313" key="1">
    <source>
        <dbReference type="EMBL" id="KAI4825147.1"/>
    </source>
</evidence>
<dbReference type="EMBL" id="CM043790">
    <property type="protein sequence ID" value="KAI4825147.1"/>
    <property type="molecule type" value="Genomic_DNA"/>
</dbReference>
<evidence type="ECO:0000313" key="2">
    <source>
        <dbReference type="Proteomes" id="UP001057452"/>
    </source>
</evidence>
<gene>
    <name evidence="1" type="ORF">KUCAC02_020845</name>
</gene>
<accession>A0ACB9XEX5</accession>
<proteinExistence type="predicted"/>
<keyword evidence="2" id="KW-1185">Reference proteome</keyword>
<reference evidence="1" key="1">
    <citation type="submission" date="2022-05" db="EMBL/GenBank/DDBJ databases">
        <title>Chromosome-level genome of Chaenocephalus aceratus.</title>
        <authorList>
            <person name="Park H."/>
        </authorList>
    </citation>
    <scope>NUCLEOTIDE SEQUENCE</scope>
    <source>
        <strain evidence="1">KU_202001</strain>
    </source>
</reference>
<comment type="caution">
    <text evidence="1">The sequence shown here is derived from an EMBL/GenBank/DDBJ whole genome shotgun (WGS) entry which is preliminary data.</text>
</comment>
<dbReference type="Proteomes" id="UP001057452">
    <property type="component" value="Chromosome 6"/>
</dbReference>
<protein>
    <submittedName>
        <fullName evidence="1">Uncharacterized protein</fullName>
    </submittedName>
</protein>
<sequence>MMGFGSSIFNSASTLITSAVQDDPKITPPLSPKLPTTKDSKSPTATKTGQETKPGHPQLTKASQSVQTKADKLLSATLVVSKAGHSTCPLCKLELNVGSQDPPNYNTCTDCKILSVTNVDLIRCQMLKRYRSGYVSTARCREH</sequence>
<name>A0ACB9XEX5_CHAAC</name>